<reference evidence="2" key="1">
    <citation type="submission" date="2014-12" db="EMBL/GenBank/DDBJ databases">
        <title>Insight into the proteome of Arion vulgaris.</title>
        <authorList>
            <person name="Aradska J."/>
            <person name="Bulat T."/>
            <person name="Smidak R."/>
            <person name="Sarate P."/>
            <person name="Gangsoo J."/>
            <person name="Sialana F."/>
            <person name="Bilban M."/>
            <person name="Lubec G."/>
        </authorList>
    </citation>
    <scope>NUCLEOTIDE SEQUENCE</scope>
    <source>
        <tissue evidence="2">Skin</tissue>
    </source>
</reference>
<dbReference type="AlphaFoldDB" id="A0A0B6ZAN9"/>
<dbReference type="EMBL" id="HACG01018688">
    <property type="protein sequence ID" value="CEK65553.1"/>
    <property type="molecule type" value="Transcribed_RNA"/>
</dbReference>
<feature type="compositionally biased region" description="Acidic residues" evidence="1">
    <location>
        <begin position="8"/>
        <end position="17"/>
    </location>
</feature>
<feature type="region of interest" description="Disordered" evidence="1">
    <location>
        <begin position="1"/>
        <end position="46"/>
    </location>
</feature>
<gene>
    <name evidence="2" type="primary">ORF55441</name>
</gene>
<sequence>SKNHNEDEIKEDGEEREMETNKDVEKRANQNRLKDGDHSYGTETRNLSVNIAVPDNSSLPAVVRDHSSPVERCVKMRPLISSSKRKKKLTKNVMIIKSVILSNMLEMDPILKERDPT</sequence>
<evidence type="ECO:0000313" key="2">
    <source>
        <dbReference type="EMBL" id="CEK65553.1"/>
    </source>
</evidence>
<organism evidence="2">
    <name type="scientific">Arion vulgaris</name>
    <dbReference type="NCBI Taxonomy" id="1028688"/>
    <lineage>
        <taxon>Eukaryota</taxon>
        <taxon>Metazoa</taxon>
        <taxon>Spiralia</taxon>
        <taxon>Lophotrochozoa</taxon>
        <taxon>Mollusca</taxon>
        <taxon>Gastropoda</taxon>
        <taxon>Heterobranchia</taxon>
        <taxon>Euthyneura</taxon>
        <taxon>Panpulmonata</taxon>
        <taxon>Eupulmonata</taxon>
        <taxon>Stylommatophora</taxon>
        <taxon>Helicina</taxon>
        <taxon>Arionoidea</taxon>
        <taxon>Arionidae</taxon>
        <taxon>Arion</taxon>
    </lineage>
</organism>
<feature type="compositionally biased region" description="Basic and acidic residues" evidence="1">
    <location>
        <begin position="18"/>
        <end position="40"/>
    </location>
</feature>
<proteinExistence type="predicted"/>
<protein>
    <submittedName>
        <fullName evidence="2">Uncharacterized protein</fullName>
    </submittedName>
</protein>
<accession>A0A0B6ZAN9</accession>
<feature type="non-terminal residue" evidence="2">
    <location>
        <position position="1"/>
    </location>
</feature>
<name>A0A0B6ZAN9_9EUPU</name>
<evidence type="ECO:0000256" key="1">
    <source>
        <dbReference type="SAM" id="MobiDB-lite"/>
    </source>
</evidence>